<feature type="compositionally biased region" description="Basic and acidic residues" evidence="8">
    <location>
        <begin position="448"/>
        <end position="457"/>
    </location>
</feature>
<feature type="compositionally biased region" description="Polar residues" evidence="8">
    <location>
        <begin position="488"/>
        <end position="511"/>
    </location>
</feature>
<dbReference type="Proteomes" id="UP001418222">
    <property type="component" value="Unassembled WGS sequence"/>
</dbReference>
<feature type="domain" description="CCHC-type" evidence="9">
    <location>
        <begin position="272"/>
        <end position="288"/>
    </location>
</feature>
<dbReference type="PANTHER" id="PTHR13316">
    <property type="entry name" value="ZINC FINGER, CCHC DOMAIN CONTAINING 8"/>
    <property type="match status" value="1"/>
</dbReference>
<dbReference type="InterPro" id="IPR006568">
    <property type="entry name" value="PSP_pro-rich"/>
</dbReference>
<gene>
    <name evidence="10" type="ORF">KSP39_PZI013612</name>
</gene>
<organism evidence="10 11">
    <name type="scientific">Platanthera zijinensis</name>
    <dbReference type="NCBI Taxonomy" id="2320716"/>
    <lineage>
        <taxon>Eukaryota</taxon>
        <taxon>Viridiplantae</taxon>
        <taxon>Streptophyta</taxon>
        <taxon>Embryophyta</taxon>
        <taxon>Tracheophyta</taxon>
        <taxon>Spermatophyta</taxon>
        <taxon>Magnoliopsida</taxon>
        <taxon>Liliopsida</taxon>
        <taxon>Asparagales</taxon>
        <taxon>Orchidaceae</taxon>
        <taxon>Orchidoideae</taxon>
        <taxon>Orchideae</taxon>
        <taxon>Orchidinae</taxon>
        <taxon>Platanthera</taxon>
    </lineage>
</organism>
<feature type="compositionally biased region" description="Polar residues" evidence="8">
    <location>
        <begin position="304"/>
        <end position="320"/>
    </location>
</feature>
<dbReference type="PANTHER" id="PTHR13316:SF0">
    <property type="entry name" value="ZINC FINGER CCHC DOMAIN-CONTAINING PROTEIN 8"/>
    <property type="match status" value="1"/>
</dbReference>
<evidence type="ECO:0000256" key="8">
    <source>
        <dbReference type="SAM" id="MobiDB-lite"/>
    </source>
</evidence>
<evidence type="ECO:0000256" key="4">
    <source>
        <dbReference type="ARBA" id="ARBA00022771"/>
    </source>
</evidence>
<dbReference type="Pfam" id="PF04046">
    <property type="entry name" value="PSP"/>
    <property type="match status" value="1"/>
</dbReference>
<evidence type="ECO:0000313" key="10">
    <source>
        <dbReference type="EMBL" id="KAK8936303.1"/>
    </source>
</evidence>
<dbReference type="SMART" id="SM00581">
    <property type="entry name" value="PSP"/>
    <property type="match status" value="1"/>
</dbReference>
<feature type="region of interest" description="Disordered" evidence="8">
    <location>
        <begin position="1"/>
        <end position="22"/>
    </location>
</feature>
<keyword evidence="11" id="KW-1185">Reference proteome</keyword>
<evidence type="ECO:0000256" key="1">
    <source>
        <dbReference type="ARBA" id="ARBA00004642"/>
    </source>
</evidence>
<feature type="region of interest" description="Disordered" evidence="8">
    <location>
        <begin position="296"/>
        <end position="320"/>
    </location>
</feature>
<feature type="region of interest" description="Disordered" evidence="8">
    <location>
        <begin position="445"/>
        <end position="511"/>
    </location>
</feature>
<dbReference type="InterPro" id="IPR001878">
    <property type="entry name" value="Znf_CCHC"/>
</dbReference>
<feature type="compositionally biased region" description="Basic and acidic residues" evidence="8">
    <location>
        <begin position="588"/>
        <end position="597"/>
    </location>
</feature>
<proteinExistence type="inferred from homology"/>
<dbReference type="PROSITE" id="PS50158">
    <property type="entry name" value="ZF_CCHC"/>
    <property type="match status" value="1"/>
</dbReference>
<comment type="similarity">
    <text evidence="2">Belongs to the ZCCHC8 family.</text>
</comment>
<feature type="compositionally biased region" description="Low complexity" evidence="8">
    <location>
        <begin position="526"/>
        <end position="552"/>
    </location>
</feature>
<reference evidence="10 11" key="1">
    <citation type="journal article" date="2022" name="Nat. Plants">
        <title>Genomes of leafy and leafless Platanthera orchids illuminate the evolution of mycoheterotrophy.</title>
        <authorList>
            <person name="Li M.H."/>
            <person name="Liu K.W."/>
            <person name="Li Z."/>
            <person name="Lu H.C."/>
            <person name="Ye Q.L."/>
            <person name="Zhang D."/>
            <person name="Wang J.Y."/>
            <person name="Li Y.F."/>
            <person name="Zhong Z.M."/>
            <person name="Liu X."/>
            <person name="Yu X."/>
            <person name="Liu D.K."/>
            <person name="Tu X.D."/>
            <person name="Liu B."/>
            <person name="Hao Y."/>
            <person name="Liao X.Y."/>
            <person name="Jiang Y.T."/>
            <person name="Sun W.H."/>
            <person name="Chen J."/>
            <person name="Chen Y.Q."/>
            <person name="Ai Y."/>
            <person name="Zhai J.W."/>
            <person name="Wu S.S."/>
            <person name="Zhou Z."/>
            <person name="Hsiao Y.Y."/>
            <person name="Wu W.L."/>
            <person name="Chen Y.Y."/>
            <person name="Lin Y.F."/>
            <person name="Hsu J.L."/>
            <person name="Li C.Y."/>
            <person name="Wang Z.W."/>
            <person name="Zhao X."/>
            <person name="Zhong W.Y."/>
            <person name="Ma X.K."/>
            <person name="Ma L."/>
            <person name="Huang J."/>
            <person name="Chen G.Z."/>
            <person name="Huang M.Z."/>
            <person name="Huang L."/>
            <person name="Peng D.H."/>
            <person name="Luo Y.B."/>
            <person name="Zou S.Q."/>
            <person name="Chen S.P."/>
            <person name="Lan S."/>
            <person name="Tsai W.C."/>
            <person name="Van de Peer Y."/>
            <person name="Liu Z.J."/>
        </authorList>
    </citation>
    <scope>NUCLEOTIDE SEQUENCE [LARGE SCALE GENOMIC DNA]</scope>
    <source>
        <strain evidence="10">Lor287</strain>
    </source>
</reference>
<evidence type="ECO:0000256" key="7">
    <source>
        <dbReference type="PROSITE-ProRule" id="PRU00047"/>
    </source>
</evidence>
<comment type="caution">
    <text evidence="10">The sequence shown here is derived from an EMBL/GenBank/DDBJ whole genome shotgun (WGS) entry which is preliminary data.</text>
</comment>
<dbReference type="GO" id="GO:0071013">
    <property type="term" value="C:catalytic step 2 spliceosome"/>
    <property type="evidence" value="ECO:0007669"/>
    <property type="project" value="TreeGrafter"/>
</dbReference>
<dbReference type="EMBL" id="JBBWWQ010000011">
    <property type="protein sequence ID" value="KAK8936303.1"/>
    <property type="molecule type" value="Genomic_DNA"/>
</dbReference>
<dbReference type="GO" id="GO:0008270">
    <property type="term" value="F:zinc ion binding"/>
    <property type="evidence" value="ECO:0007669"/>
    <property type="project" value="UniProtKB-KW"/>
</dbReference>
<evidence type="ECO:0000256" key="3">
    <source>
        <dbReference type="ARBA" id="ARBA00022723"/>
    </source>
</evidence>
<accession>A0AAP0G484</accession>
<dbReference type="GO" id="GO:0005654">
    <property type="term" value="C:nucleoplasm"/>
    <property type="evidence" value="ECO:0007669"/>
    <property type="project" value="UniProtKB-SubCell"/>
</dbReference>
<evidence type="ECO:0000256" key="2">
    <source>
        <dbReference type="ARBA" id="ARBA00007497"/>
    </source>
</evidence>
<dbReference type="GO" id="GO:0003723">
    <property type="term" value="F:RNA binding"/>
    <property type="evidence" value="ECO:0007669"/>
    <property type="project" value="TreeGrafter"/>
</dbReference>
<dbReference type="SUPFAM" id="SSF57756">
    <property type="entry name" value="Retrovirus zinc finger-like domains"/>
    <property type="match status" value="1"/>
</dbReference>
<keyword evidence="3" id="KW-0479">Metal-binding</keyword>
<dbReference type="AlphaFoldDB" id="A0AAP0G484"/>
<feature type="region of interest" description="Disordered" evidence="8">
    <location>
        <begin position="387"/>
        <end position="406"/>
    </location>
</feature>
<evidence type="ECO:0000256" key="6">
    <source>
        <dbReference type="ARBA" id="ARBA00023242"/>
    </source>
</evidence>
<keyword evidence="4 7" id="KW-0863">Zinc-finger</keyword>
<keyword evidence="5" id="KW-0862">Zinc</keyword>
<feature type="compositionally biased region" description="Polar residues" evidence="8">
    <location>
        <begin position="576"/>
        <end position="587"/>
    </location>
</feature>
<evidence type="ECO:0000313" key="11">
    <source>
        <dbReference type="Proteomes" id="UP001418222"/>
    </source>
</evidence>
<evidence type="ECO:0000256" key="5">
    <source>
        <dbReference type="ARBA" id="ARBA00022833"/>
    </source>
</evidence>
<name>A0AAP0G484_9ASPA</name>
<protein>
    <recommendedName>
        <fullName evidence="9">CCHC-type domain-containing protein</fullName>
    </recommendedName>
</protein>
<sequence>MGSDDFIKLNSPSHLEHQVEDNDTHKLQAEENCLSTAKTMVSTVNHIEAENFADGSNIEAHNENAEEEDGQPVQDMDLEEDDLMPKLPIPQGNAHLVDSLSTLKRVDIFETKLSTNIISSNSNSNVIISELVVDETPITSAKRARTASSDQQPSVNVVYSCLTRESKKLLMELMQQWSQWQAKHQASTNVSGNAVLESGEDIYFAALHVGSDKTNAVSFWLDNQSKKEDIGDFVKFDGDTVPLYDRGFTVGLSTLDGPNNSESRTQASEASRCFNCSSYSHALKDCPKPRDNVAISSARKQHNSSKSNQNASSRNQTRYYQKSSGKFDDLKAGVLGSEARECLGIGELDPPPWLNRMRELGYPPGYLDDEEEDQPSGITIFADEEEEIEREEGELPERLDPAPSKRRRKTVEFPGINAPIPEKADAWLWGASSSLYNHFFHSSYGRPSDSHRGRHNDPCAFADRQDSAQPSSAHLLSGFSRPGDSIRHSSQNHNFTIRTPNLGRSLSDRSWQSPVHYENSPIYSPHSPNPVYSPHSPHPVYSPHSPHPVYSPQTPHPIPSPAWQAPQYHSPAGSIDHQSQESSFHLTSDSRERDHRSDHHRLHHRR</sequence>
<dbReference type="InterPro" id="IPR052115">
    <property type="entry name" value="NEXT_complex_subunit_ZCCHC8"/>
</dbReference>
<feature type="region of interest" description="Disordered" evidence="8">
    <location>
        <begin position="526"/>
        <end position="606"/>
    </location>
</feature>
<comment type="subcellular location">
    <subcellularLocation>
        <location evidence="1">Nucleus</location>
        <location evidence="1">Nucleoplasm</location>
    </subcellularLocation>
</comment>
<evidence type="ECO:0000259" key="9">
    <source>
        <dbReference type="PROSITE" id="PS50158"/>
    </source>
</evidence>
<keyword evidence="6" id="KW-0539">Nucleus</keyword>
<dbReference type="InterPro" id="IPR036875">
    <property type="entry name" value="Znf_CCHC_sf"/>
</dbReference>